<protein>
    <submittedName>
        <fullName evidence="2">Uncharacterized protein</fullName>
    </submittedName>
</protein>
<evidence type="ECO:0000313" key="2">
    <source>
        <dbReference type="EMBL" id="KAJ5215690.1"/>
    </source>
</evidence>
<dbReference type="RefSeq" id="XP_058311503.1">
    <property type="nucleotide sequence ID" value="XM_058449159.1"/>
</dbReference>
<gene>
    <name evidence="2" type="ORF">N7498_002097</name>
</gene>
<dbReference type="Proteomes" id="UP001150904">
    <property type="component" value="Unassembled WGS sequence"/>
</dbReference>
<dbReference type="GeneID" id="83176460"/>
<keyword evidence="3" id="KW-1185">Reference proteome</keyword>
<reference evidence="2" key="2">
    <citation type="journal article" date="2023" name="IMA Fungus">
        <title>Comparative genomic study of the Penicillium genus elucidates a diverse pangenome and 15 lateral gene transfer events.</title>
        <authorList>
            <person name="Petersen C."/>
            <person name="Sorensen T."/>
            <person name="Nielsen M.R."/>
            <person name="Sondergaard T.E."/>
            <person name="Sorensen J.L."/>
            <person name="Fitzpatrick D.A."/>
            <person name="Frisvad J.C."/>
            <person name="Nielsen K.L."/>
        </authorList>
    </citation>
    <scope>NUCLEOTIDE SEQUENCE</scope>
    <source>
        <strain evidence="2">IBT 15544</strain>
    </source>
</reference>
<proteinExistence type="predicted"/>
<dbReference type="PANTHER" id="PTHR35394">
    <property type="entry name" value="DUF3176 DOMAIN-CONTAINING PROTEIN"/>
    <property type="match status" value="1"/>
</dbReference>
<evidence type="ECO:0000313" key="3">
    <source>
        <dbReference type="Proteomes" id="UP001150904"/>
    </source>
</evidence>
<comment type="caution">
    <text evidence="2">The sequence shown here is derived from an EMBL/GenBank/DDBJ whole genome shotgun (WGS) entry which is preliminary data.</text>
</comment>
<feature type="transmembrane region" description="Helical" evidence="1">
    <location>
        <begin position="84"/>
        <end position="106"/>
    </location>
</feature>
<evidence type="ECO:0000256" key="1">
    <source>
        <dbReference type="SAM" id="Phobius"/>
    </source>
</evidence>
<organism evidence="2 3">
    <name type="scientific">Penicillium cinerascens</name>
    <dbReference type="NCBI Taxonomy" id="70096"/>
    <lineage>
        <taxon>Eukaryota</taxon>
        <taxon>Fungi</taxon>
        <taxon>Dikarya</taxon>
        <taxon>Ascomycota</taxon>
        <taxon>Pezizomycotina</taxon>
        <taxon>Eurotiomycetes</taxon>
        <taxon>Eurotiomycetidae</taxon>
        <taxon>Eurotiales</taxon>
        <taxon>Aspergillaceae</taxon>
        <taxon>Penicillium</taxon>
    </lineage>
</organism>
<dbReference type="EMBL" id="JAPQKR010000005">
    <property type="protein sequence ID" value="KAJ5215690.1"/>
    <property type="molecule type" value="Genomic_DNA"/>
</dbReference>
<reference evidence="2" key="1">
    <citation type="submission" date="2022-12" db="EMBL/GenBank/DDBJ databases">
        <authorList>
            <person name="Petersen C."/>
        </authorList>
    </citation>
    <scope>NUCLEOTIDE SEQUENCE</scope>
    <source>
        <strain evidence="2">IBT 15544</strain>
    </source>
</reference>
<dbReference type="Pfam" id="PF11374">
    <property type="entry name" value="DUF3176"/>
    <property type="match status" value="1"/>
</dbReference>
<dbReference type="InterPro" id="IPR021514">
    <property type="entry name" value="DUF3176"/>
</dbReference>
<dbReference type="AlphaFoldDB" id="A0A9W9TBN0"/>
<accession>A0A9W9TBN0</accession>
<sequence>MEHNKDDYRLSYVRLNEAMETEHRPRPLSSAEQVFLQSQTHPFWGASWTLEILGCLTSILFLVAIIVVLFKFDGRPMPDWPHGITLNALISVLSTVMKATMAFVLAESLAQLKWSWFRGGNKLSDLALLDAASRGAMGALVVLFRFLPRHLVTFGCLVYVIASAVDPFTQQVIGIKTRAVHAPGLSSIQVCNASKYTDYSEGAGPGMNNVPLSTNGAIYSGLFQTEAPNSNNILASCPTAISSPGYGVPPQVQISATECALYFCVNTYEARITEGVFSETQTAVATSSNTSTSWTVLTDDFSITPDTCYSNGTRFEKPYKNPEDCVYQVNWLSRLAMQNSLFPLMEGKGSLFMSNRPSWTPGTAEAIYGEQGNLTDITSMFDSMSSSLTLNARSKVCRASVNGTIWTVQPFVHVRWKWLILPGALVVLSLIFLVITVIHTRNQYIWKSSPLALLFSDLSVDSPTPLKSSPTLRSMEDTSRQMEVWLESSAEGVRLKAVPT</sequence>
<keyword evidence="1" id="KW-1133">Transmembrane helix</keyword>
<dbReference type="PANTHER" id="PTHR35394:SF5">
    <property type="entry name" value="DUF3176 DOMAIN-CONTAINING PROTEIN"/>
    <property type="match status" value="1"/>
</dbReference>
<feature type="transmembrane region" description="Helical" evidence="1">
    <location>
        <begin position="48"/>
        <end position="72"/>
    </location>
</feature>
<feature type="transmembrane region" description="Helical" evidence="1">
    <location>
        <begin position="418"/>
        <end position="438"/>
    </location>
</feature>
<keyword evidence="1" id="KW-0812">Transmembrane</keyword>
<dbReference type="OrthoDB" id="5376804at2759"/>
<name>A0A9W9TBN0_9EURO</name>
<keyword evidence="1" id="KW-0472">Membrane</keyword>